<evidence type="ECO:0000313" key="2">
    <source>
        <dbReference type="EMBL" id="RMX46819.1"/>
    </source>
</evidence>
<dbReference type="Proteomes" id="UP000275408">
    <property type="component" value="Unassembled WGS sequence"/>
</dbReference>
<evidence type="ECO:0000313" key="3">
    <source>
        <dbReference type="Proteomes" id="UP000275408"/>
    </source>
</evidence>
<dbReference type="EMBL" id="RCHS01002554">
    <property type="protein sequence ID" value="RMX46819.1"/>
    <property type="molecule type" value="Genomic_DNA"/>
</dbReference>
<feature type="signal peptide" evidence="1">
    <location>
        <begin position="1"/>
        <end position="24"/>
    </location>
</feature>
<name>A0A3M6TZS7_POCDA</name>
<proteinExistence type="predicted"/>
<accession>A0A3M6TZS7</accession>
<protein>
    <submittedName>
        <fullName evidence="2">Uncharacterized protein</fullName>
    </submittedName>
</protein>
<organism evidence="2 3">
    <name type="scientific">Pocillopora damicornis</name>
    <name type="common">Cauliflower coral</name>
    <name type="synonym">Millepora damicornis</name>
    <dbReference type="NCBI Taxonomy" id="46731"/>
    <lineage>
        <taxon>Eukaryota</taxon>
        <taxon>Metazoa</taxon>
        <taxon>Cnidaria</taxon>
        <taxon>Anthozoa</taxon>
        <taxon>Hexacorallia</taxon>
        <taxon>Scleractinia</taxon>
        <taxon>Astrocoeniina</taxon>
        <taxon>Pocilloporidae</taxon>
        <taxon>Pocillopora</taxon>
    </lineage>
</organism>
<keyword evidence="3" id="KW-1185">Reference proteome</keyword>
<reference evidence="2 3" key="1">
    <citation type="journal article" date="2018" name="Sci. Rep.">
        <title>Comparative analysis of the Pocillopora damicornis genome highlights role of immune system in coral evolution.</title>
        <authorList>
            <person name="Cunning R."/>
            <person name="Bay R.A."/>
            <person name="Gillette P."/>
            <person name="Baker A.C."/>
            <person name="Traylor-Knowles N."/>
        </authorList>
    </citation>
    <scope>NUCLEOTIDE SEQUENCE [LARGE SCALE GENOMIC DNA]</scope>
    <source>
        <strain evidence="2">RSMAS</strain>
        <tissue evidence="2">Whole animal</tissue>
    </source>
</reference>
<dbReference type="AlphaFoldDB" id="A0A3M6TZS7"/>
<evidence type="ECO:0000256" key="1">
    <source>
        <dbReference type="SAM" id="SignalP"/>
    </source>
</evidence>
<dbReference type="OrthoDB" id="5977417at2759"/>
<comment type="caution">
    <text evidence="2">The sequence shown here is derived from an EMBL/GenBank/DDBJ whole genome shotgun (WGS) entry which is preliminary data.</text>
</comment>
<gene>
    <name evidence="2" type="ORF">pdam_00007668</name>
</gene>
<keyword evidence="1" id="KW-0732">Signal</keyword>
<feature type="chain" id="PRO_5018206881" evidence="1">
    <location>
        <begin position="25"/>
        <end position="567"/>
    </location>
</feature>
<sequence length="567" mass="62447">MTPYTFTRLLCLLVFVQWLFLVEGSHFRHAVMSFVPTDADNNTVRFTFRLALRRSFRSYYCDENTINVGGIIGSGGSWKAKCSDPFSAVCSLNYYIADTRFRCTDFSRNEDWSMGENNFTYAFPSGNLEWDVRYQSCCWISNLVRYANSQWSVSTKISLYRRSDSGKINSSPVSKSPAIVRFQQGCQRSLIIPVEDPDGDFVKCRWATSAESSIPSDSFPYGELDEKNCILTYRGGLGASGTYVVTLTLEDFPAGTTNFNNIRPFSAVPLQFLVIIGVGSGSCQDTPVFTASTPQNGECSEIQIGSVYKAVIEVRLPNVSKHIVEITTSSPLGMQLTPLSFNGGIFFRNVTWYPSQNQIGQQLFCFQALDSDGLQSEWRCITILVGLSNTPHVILGTQRPISPISEIGTGLTWWSIHFNRVIKKPRSSAFIRLVLQSNGFTVFKVNALSGYVIIDSNRTVLHFATPKAALSMNGSYAILIDPGAVVGQGCSNDGPPTPGITSPIDWAFPVDGVCPLGYALVSPSFQKCEGTSGVVVFSEQVPDIFALHWSGMGYEGASTMLQSQPMQ</sequence>